<sequence>MKKKLMMVAVLLGALSLGACVDNNESASVEAVRNAKAKQLESLANLNNANADAQKAITAAEVALKEAQAAFAKAQAEAEQAHADQQKLLLEKAKATLEADLEAAKIKAEAELNNAKANLEQAKAALIAALDQVDQANKTRITTLLDKANVLLETINADRQSLIDAKDQLAKLKAELVSVELSKQQIIAGEEKNKAVAQALIAEYEKYSTKDKADAEKVAQEANAKLIALGQTRDEKNTADRNAQQAYYDANRNLNGSLYVRTLRNVGSYYYDEETVSGDAVNYTNDDSTTGIVYPSSYTKYIPNLDRINVAITNYTRTLSVSKAALTDANKALTDAKVSDTYKNLTKAVADAQKKFDDAKTEADKNTALDELNVATSNLNAYIQPLETAVKDATARVEKGEIDLKEYNDALAAVSGDNATAYANLLTAMDNAVKARVETLIAYYKADHNYSVQNTLAYTLQTIADGLADYDQLILVQKQAIAAADENIANAASVVSKEQAIANQEKTIADLENSLAVNEPIYNDYLAQIKALVGDSAE</sequence>
<accession>A0A0E2AM42</accession>
<organism evidence="3 4">
    <name type="scientific">Bacteroides fragilis CL07T12C05</name>
    <dbReference type="NCBI Taxonomy" id="997883"/>
    <lineage>
        <taxon>Bacteria</taxon>
        <taxon>Pseudomonadati</taxon>
        <taxon>Bacteroidota</taxon>
        <taxon>Bacteroidia</taxon>
        <taxon>Bacteroidales</taxon>
        <taxon>Bacteroidaceae</taxon>
        <taxon>Bacteroides</taxon>
    </lineage>
</organism>
<evidence type="ECO:0000313" key="3">
    <source>
        <dbReference type="EMBL" id="EIY91153.1"/>
    </source>
</evidence>
<reference evidence="3 4" key="1">
    <citation type="submission" date="2012-02" db="EMBL/GenBank/DDBJ databases">
        <title>The Genome Sequence of Bacteroides fragilis CL07T12C05.</title>
        <authorList>
            <consortium name="The Broad Institute Genome Sequencing Platform"/>
            <person name="Earl A."/>
            <person name="Ward D."/>
            <person name="Feldgarden M."/>
            <person name="Gevers D."/>
            <person name="Zitomersky N.L."/>
            <person name="Coyne M.J."/>
            <person name="Comstock L.E."/>
            <person name="Young S.K."/>
            <person name="Zeng Q."/>
            <person name="Gargeya S."/>
            <person name="Fitzgerald M."/>
            <person name="Haas B."/>
            <person name="Abouelleil A."/>
            <person name="Alvarado L."/>
            <person name="Arachchi H.M."/>
            <person name="Berlin A."/>
            <person name="Chapman S.B."/>
            <person name="Gearin G."/>
            <person name="Goldberg J."/>
            <person name="Griggs A."/>
            <person name="Gujja S."/>
            <person name="Hansen M."/>
            <person name="Heiman D."/>
            <person name="Howarth C."/>
            <person name="Larimer J."/>
            <person name="Lui A."/>
            <person name="MacDonald P.J.P."/>
            <person name="McCowen C."/>
            <person name="Montmayeur A."/>
            <person name="Murphy C."/>
            <person name="Neiman D."/>
            <person name="Pearson M."/>
            <person name="Priest M."/>
            <person name="Roberts A."/>
            <person name="Saif S."/>
            <person name="Shea T."/>
            <person name="Sisk P."/>
            <person name="Stolte C."/>
            <person name="Sykes S."/>
            <person name="Wortman J."/>
            <person name="Nusbaum C."/>
            <person name="Birren B."/>
        </authorList>
    </citation>
    <scope>NUCLEOTIDE SEQUENCE [LARGE SCALE GENOMIC DNA]</scope>
    <source>
        <strain evidence="3 4">CL07T12C05</strain>
    </source>
</reference>
<name>A0A0E2AM42_BACFG</name>
<keyword evidence="2" id="KW-0732">Signal</keyword>
<dbReference type="AlphaFoldDB" id="A0A0E2AM42"/>
<dbReference type="PROSITE" id="PS51257">
    <property type="entry name" value="PROKAR_LIPOPROTEIN"/>
    <property type="match status" value="1"/>
</dbReference>
<dbReference type="HOGENOM" id="CLU_518439_0_0_10"/>
<gene>
    <name evidence="3" type="ORF">HMPREF1056_03936</name>
</gene>
<feature type="signal peptide" evidence="2">
    <location>
        <begin position="1"/>
        <end position="19"/>
    </location>
</feature>
<dbReference type="RefSeq" id="WP_005798950.1">
    <property type="nucleotide sequence ID" value="NZ_JH724217.1"/>
</dbReference>
<dbReference type="PATRIC" id="fig|997883.3.peg.4165"/>
<dbReference type="EMBL" id="AGXN01000022">
    <property type="protein sequence ID" value="EIY91153.1"/>
    <property type="molecule type" value="Genomic_DNA"/>
</dbReference>
<proteinExistence type="predicted"/>
<evidence type="ECO:0000313" key="4">
    <source>
        <dbReference type="Proteomes" id="UP000003879"/>
    </source>
</evidence>
<evidence type="ECO:0000256" key="1">
    <source>
        <dbReference type="SAM" id="Coils"/>
    </source>
</evidence>
<evidence type="ECO:0008006" key="5">
    <source>
        <dbReference type="Google" id="ProtNLM"/>
    </source>
</evidence>
<dbReference type="Proteomes" id="UP000003879">
    <property type="component" value="Unassembled WGS sequence"/>
</dbReference>
<feature type="coiled-coil region" evidence="1">
    <location>
        <begin position="29"/>
        <end position="182"/>
    </location>
</feature>
<keyword evidence="1" id="KW-0175">Coiled coil</keyword>
<feature type="chain" id="PRO_5002392022" description="Lipoprotein" evidence="2">
    <location>
        <begin position="20"/>
        <end position="538"/>
    </location>
</feature>
<evidence type="ECO:0000256" key="2">
    <source>
        <dbReference type="SAM" id="SignalP"/>
    </source>
</evidence>
<protein>
    <recommendedName>
        <fullName evidence="5">Lipoprotein</fullName>
    </recommendedName>
</protein>
<comment type="caution">
    <text evidence="3">The sequence shown here is derived from an EMBL/GenBank/DDBJ whole genome shotgun (WGS) entry which is preliminary data.</text>
</comment>